<sequence length="279" mass="30037">MTTTLRPTGPLQEEADGARSRAYEVCVNSRPVGTIEIATLPSLGPWAGTIRSLRIEAPDRGRGRGTVAALAAEEVLRAWRCTQIQVSLPPESIEAARLATALGYVERSRNMSKPLNGPPPSLPEGVRARSMTDGEFAVWWETGLKGYARSWAARGLSPDQALAKAEADRTAGLPDGLATAGVRLEVLVSQGETVGHLYLGRGEIRPGERGAYVYEVEVVEAHRGRGLGRALMLLAEQRALADGVQRIGLHVFAGNTPAHRLYESLGYRTDRVNSAKPLL</sequence>
<dbReference type="Pfam" id="PF00583">
    <property type="entry name" value="Acetyltransf_1"/>
    <property type="match status" value="2"/>
</dbReference>
<dbReference type="RefSeq" id="WP_250923182.1">
    <property type="nucleotide sequence ID" value="NZ_JAMQAW010000051.1"/>
</dbReference>
<dbReference type="PROSITE" id="PS51186">
    <property type="entry name" value="GNAT"/>
    <property type="match status" value="1"/>
</dbReference>
<dbReference type="PANTHER" id="PTHR43420">
    <property type="entry name" value="ACETYLTRANSFERASE"/>
    <property type="match status" value="1"/>
</dbReference>
<dbReference type="InterPro" id="IPR016181">
    <property type="entry name" value="Acyl_CoA_acyltransferase"/>
</dbReference>
<dbReference type="Proteomes" id="UP001431429">
    <property type="component" value="Unassembled WGS sequence"/>
</dbReference>
<organism evidence="4 5">
    <name type="scientific">Streptomyces albipurpureus</name>
    <dbReference type="NCBI Taxonomy" id="2897419"/>
    <lineage>
        <taxon>Bacteria</taxon>
        <taxon>Bacillati</taxon>
        <taxon>Actinomycetota</taxon>
        <taxon>Actinomycetes</taxon>
        <taxon>Kitasatosporales</taxon>
        <taxon>Streptomycetaceae</taxon>
        <taxon>Streptomyces</taxon>
    </lineage>
</organism>
<evidence type="ECO:0000313" key="5">
    <source>
        <dbReference type="Proteomes" id="UP001431429"/>
    </source>
</evidence>
<dbReference type="SUPFAM" id="SSF55729">
    <property type="entry name" value="Acyl-CoA N-acyltransferases (Nat)"/>
    <property type="match status" value="2"/>
</dbReference>
<proteinExistence type="predicted"/>
<evidence type="ECO:0000313" key="4">
    <source>
        <dbReference type="EMBL" id="MCM2392861.1"/>
    </source>
</evidence>
<evidence type="ECO:0000259" key="3">
    <source>
        <dbReference type="PROSITE" id="PS51186"/>
    </source>
</evidence>
<dbReference type="PANTHER" id="PTHR43420:SF44">
    <property type="entry name" value="ACETYLTRANSFERASE YPEA"/>
    <property type="match status" value="1"/>
</dbReference>
<reference evidence="4" key="1">
    <citation type="submission" date="2022-06" db="EMBL/GenBank/DDBJ databases">
        <title>Genome public.</title>
        <authorList>
            <person name="Sun Q."/>
        </authorList>
    </citation>
    <scope>NUCLEOTIDE SEQUENCE</scope>
    <source>
        <strain evidence="4">CWNU-1</strain>
    </source>
</reference>
<dbReference type="CDD" id="cd04301">
    <property type="entry name" value="NAT_SF"/>
    <property type="match status" value="1"/>
</dbReference>
<dbReference type="InterPro" id="IPR000182">
    <property type="entry name" value="GNAT_dom"/>
</dbReference>
<evidence type="ECO:0000256" key="2">
    <source>
        <dbReference type="ARBA" id="ARBA00023315"/>
    </source>
</evidence>
<gene>
    <name evidence="4" type="ORF">NBG84_32015</name>
</gene>
<keyword evidence="1" id="KW-0808">Transferase</keyword>
<dbReference type="Gene3D" id="3.40.630.30">
    <property type="match status" value="2"/>
</dbReference>
<feature type="domain" description="N-acetyltransferase" evidence="3">
    <location>
        <begin position="126"/>
        <end position="279"/>
    </location>
</feature>
<keyword evidence="5" id="KW-1185">Reference proteome</keyword>
<comment type="caution">
    <text evidence="4">The sequence shown here is derived from an EMBL/GenBank/DDBJ whole genome shotgun (WGS) entry which is preliminary data.</text>
</comment>
<dbReference type="EMBL" id="JAMQAW010000051">
    <property type="protein sequence ID" value="MCM2392861.1"/>
    <property type="molecule type" value="Genomic_DNA"/>
</dbReference>
<evidence type="ECO:0000256" key="1">
    <source>
        <dbReference type="ARBA" id="ARBA00022679"/>
    </source>
</evidence>
<keyword evidence="2" id="KW-0012">Acyltransferase</keyword>
<protein>
    <submittedName>
        <fullName evidence="4">GNAT family N-acetyltransferase</fullName>
    </submittedName>
</protein>
<accession>A0ABT0V0C5</accession>
<name>A0ABT0V0C5_9ACTN</name>
<dbReference type="InterPro" id="IPR050680">
    <property type="entry name" value="YpeA/RimI_acetyltransf"/>
</dbReference>